<accession>A0ABD3I2U4</accession>
<organism evidence="1 2">
    <name type="scientific">Riccia sorocarpa</name>
    <dbReference type="NCBI Taxonomy" id="122646"/>
    <lineage>
        <taxon>Eukaryota</taxon>
        <taxon>Viridiplantae</taxon>
        <taxon>Streptophyta</taxon>
        <taxon>Embryophyta</taxon>
        <taxon>Marchantiophyta</taxon>
        <taxon>Marchantiopsida</taxon>
        <taxon>Marchantiidae</taxon>
        <taxon>Marchantiales</taxon>
        <taxon>Ricciaceae</taxon>
        <taxon>Riccia</taxon>
    </lineage>
</organism>
<reference evidence="1 2" key="1">
    <citation type="submission" date="2024-09" db="EMBL/GenBank/DDBJ databases">
        <title>Chromosome-scale assembly of Riccia sorocarpa.</title>
        <authorList>
            <person name="Paukszto L."/>
        </authorList>
    </citation>
    <scope>NUCLEOTIDE SEQUENCE [LARGE SCALE GENOMIC DNA]</scope>
    <source>
        <strain evidence="1">LP-2024</strain>
        <tissue evidence="1">Aerial parts of the thallus</tissue>
    </source>
</reference>
<protein>
    <submittedName>
        <fullName evidence="1">Uncharacterized protein</fullName>
    </submittedName>
</protein>
<gene>
    <name evidence="1" type="ORF">R1sor_012101</name>
</gene>
<evidence type="ECO:0000313" key="1">
    <source>
        <dbReference type="EMBL" id="KAL3698025.1"/>
    </source>
</evidence>
<dbReference type="Proteomes" id="UP001633002">
    <property type="component" value="Unassembled WGS sequence"/>
</dbReference>
<sequence>MDADSLKDPRRKEAAKVAWLEGWALSTDPILAWELAWGRLRELFKKFRKKDRESLTTLKVEQNRLADMREQDSSSWNEEEREAYINLEKLVKEKEFLEASILRRRSRIKLIEEGEANSKYFFACLQSKQAQEKLVELKDHEGNSVTEEDEILSMIHRFYVELYSQPQVTTDFQEERNQLLSLTTKKMSAENNRKLITTPGETEIEMMAEYPGRTDKKKHYNFPRAIAGDLPPPSMAAES</sequence>
<comment type="caution">
    <text evidence="1">The sequence shown here is derived from an EMBL/GenBank/DDBJ whole genome shotgun (WGS) entry which is preliminary data.</text>
</comment>
<dbReference type="AlphaFoldDB" id="A0ABD3I2U4"/>
<name>A0ABD3I2U4_9MARC</name>
<keyword evidence="2" id="KW-1185">Reference proteome</keyword>
<evidence type="ECO:0000313" key="2">
    <source>
        <dbReference type="Proteomes" id="UP001633002"/>
    </source>
</evidence>
<proteinExistence type="predicted"/>
<dbReference type="EMBL" id="JBJQOH010000002">
    <property type="protein sequence ID" value="KAL3698025.1"/>
    <property type="molecule type" value="Genomic_DNA"/>
</dbReference>